<evidence type="ECO:0000313" key="5">
    <source>
        <dbReference type="Proteomes" id="UP000255233"/>
    </source>
</evidence>
<feature type="compositionally biased region" description="Acidic residues" evidence="1">
    <location>
        <begin position="343"/>
        <end position="361"/>
    </location>
</feature>
<dbReference type="EMBL" id="UGVL01000001">
    <property type="protein sequence ID" value="SUE33811.1"/>
    <property type="molecule type" value="Genomic_DNA"/>
</dbReference>
<reference evidence="4 5" key="1">
    <citation type="submission" date="2018-06" db="EMBL/GenBank/DDBJ databases">
        <authorList>
            <consortium name="Pathogen Informatics"/>
            <person name="Doyle S."/>
        </authorList>
    </citation>
    <scope>NUCLEOTIDE SEQUENCE [LARGE SCALE GENOMIC DNA]</scope>
    <source>
        <strain evidence="4 5">NCTC11190</strain>
    </source>
</reference>
<organism evidence="4 5">
    <name type="scientific">Rikenella microfusus</name>
    <dbReference type="NCBI Taxonomy" id="28139"/>
    <lineage>
        <taxon>Bacteria</taxon>
        <taxon>Pseudomonadati</taxon>
        <taxon>Bacteroidota</taxon>
        <taxon>Bacteroidia</taxon>
        <taxon>Bacteroidales</taxon>
        <taxon>Rikenellaceae</taxon>
        <taxon>Rikenella</taxon>
    </lineage>
</organism>
<keyword evidence="2" id="KW-1133">Transmembrane helix</keyword>
<dbReference type="STRING" id="880526.GCA_000427365_00424"/>
<gene>
    <name evidence="4" type="ORF">NCTC11190_01023</name>
</gene>
<evidence type="ECO:0000256" key="3">
    <source>
        <dbReference type="SAM" id="SignalP"/>
    </source>
</evidence>
<feature type="transmembrane region" description="Helical" evidence="2">
    <location>
        <begin position="177"/>
        <end position="196"/>
    </location>
</feature>
<accession>A0A379MQ93</accession>
<feature type="chain" id="PRO_5016813215" description="Protein BatD" evidence="3">
    <location>
        <begin position="26"/>
        <end position="361"/>
    </location>
</feature>
<keyword evidence="3" id="KW-0732">Signal</keyword>
<sequence length="361" mass="40921">MKRYKIFYLLMLAGMVSFGLSLSQAALGQGRAPEVHTRFTPDTVMIGDQFSLYLDIDKDVAQEIQLPQFEKNRITPQIEMLGIDRIDTLRQDGRRLRIRVTYRLTSFDEGTHTLGGFPVVWSPSLSDAKAGEGDTVFAPETMRLTVGTFEIDTAKQQIFDIKRPLNTPLIFDEIKEYVYWGAAAAVLLAVIIYLVIKYVRRRKGRTGPKRVVPPHVAAIRALEKLHSRKLWQNGKHKEYYSQLADIVRIYIERRYGIGAMEMTSDQILEAVREVNDERLREKLRELFSLADLVKFAKMAPAPEDNEQAYFDAYFYVEETKELPEPGQASAAPGATATEATEIPGDDPEPVSGSEPEEEGKR</sequence>
<keyword evidence="5" id="KW-1185">Reference proteome</keyword>
<dbReference type="Proteomes" id="UP000255233">
    <property type="component" value="Unassembled WGS sequence"/>
</dbReference>
<dbReference type="OrthoDB" id="9807384at2"/>
<feature type="region of interest" description="Disordered" evidence="1">
    <location>
        <begin position="321"/>
        <end position="361"/>
    </location>
</feature>
<evidence type="ECO:0008006" key="6">
    <source>
        <dbReference type="Google" id="ProtNLM"/>
    </source>
</evidence>
<keyword evidence="2" id="KW-0472">Membrane</keyword>
<evidence type="ECO:0000256" key="2">
    <source>
        <dbReference type="SAM" id="Phobius"/>
    </source>
</evidence>
<evidence type="ECO:0000313" key="4">
    <source>
        <dbReference type="EMBL" id="SUE33811.1"/>
    </source>
</evidence>
<proteinExistence type="predicted"/>
<keyword evidence="2" id="KW-0812">Transmembrane</keyword>
<dbReference type="RefSeq" id="WP_051214253.1">
    <property type="nucleotide sequence ID" value="NZ_UGVL01000001.1"/>
</dbReference>
<evidence type="ECO:0000256" key="1">
    <source>
        <dbReference type="SAM" id="MobiDB-lite"/>
    </source>
</evidence>
<protein>
    <recommendedName>
        <fullName evidence="6">Protein BatD</fullName>
    </recommendedName>
</protein>
<name>A0A379MQ93_9BACT</name>
<dbReference type="AlphaFoldDB" id="A0A379MQ93"/>
<feature type="compositionally biased region" description="Low complexity" evidence="1">
    <location>
        <begin position="325"/>
        <end position="342"/>
    </location>
</feature>
<feature type="signal peptide" evidence="3">
    <location>
        <begin position="1"/>
        <end position="25"/>
    </location>
</feature>